<dbReference type="Gene3D" id="3.40.630.30">
    <property type="match status" value="1"/>
</dbReference>
<dbReference type="Proteomes" id="UP000016934">
    <property type="component" value="Unassembled WGS sequence"/>
</dbReference>
<dbReference type="Pfam" id="PF13302">
    <property type="entry name" value="Acetyltransf_3"/>
    <property type="match status" value="1"/>
</dbReference>
<evidence type="ECO:0000259" key="4">
    <source>
        <dbReference type="PROSITE" id="PS51186"/>
    </source>
</evidence>
<dbReference type="PROSITE" id="PS51186">
    <property type="entry name" value="GNAT"/>
    <property type="match status" value="1"/>
</dbReference>
<dbReference type="OrthoDB" id="630895at2759"/>
<dbReference type="GeneID" id="19140818"/>
<dbReference type="InterPro" id="IPR051531">
    <property type="entry name" value="N-acetyltransferase"/>
</dbReference>
<reference evidence="5 6" key="1">
    <citation type="journal article" date="2012" name="PLoS Pathog.">
        <title>Diverse lifestyles and strategies of plant pathogenesis encoded in the genomes of eighteen Dothideomycetes fungi.</title>
        <authorList>
            <person name="Ohm R.A."/>
            <person name="Feau N."/>
            <person name="Henrissat B."/>
            <person name="Schoch C.L."/>
            <person name="Horwitz B.A."/>
            <person name="Barry K.W."/>
            <person name="Condon B.J."/>
            <person name="Copeland A.C."/>
            <person name="Dhillon B."/>
            <person name="Glaser F."/>
            <person name="Hesse C.N."/>
            <person name="Kosti I."/>
            <person name="LaButti K."/>
            <person name="Lindquist E.A."/>
            <person name="Lucas S."/>
            <person name="Salamov A.A."/>
            <person name="Bradshaw R.E."/>
            <person name="Ciuffetti L."/>
            <person name="Hamelin R.C."/>
            <person name="Kema G.H.J."/>
            <person name="Lawrence C."/>
            <person name="Scott J.A."/>
            <person name="Spatafora J.W."/>
            <person name="Turgeon B.G."/>
            <person name="de Wit P.J.G.M."/>
            <person name="Zhong S."/>
            <person name="Goodwin S.B."/>
            <person name="Grigoriev I.V."/>
        </authorList>
    </citation>
    <scope>NUCLEOTIDE SEQUENCE [LARGE SCALE GENOMIC DNA]</scope>
    <source>
        <strain evidence="6">ND90Pr / ATCC 201652</strain>
    </source>
</reference>
<dbReference type="RefSeq" id="XP_007696098.1">
    <property type="nucleotide sequence ID" value="XM_007697908.1"/>
</dbReference>
<dbReference type="InterPro" id="IPR000182">
    <property type="entry name" value="GNAT_dom"/>
</dbReference>
<keyword evidence="2" id="KW-0012">Acyltransferase</keyword>
<dbReference type="InterPro" id="IPR016181">
    <property type="entry name" value="Acyl_CoA_acyltransferase"/>
</dbReference>
<accession>M2T1Z3</accession>
<evidence type="ECO:0000256" key="2">
    <source>
        <dbReference type="ARBA" id="ARBA00023315"/>
    </source>
</evidence>
<keyword evidence="1" id="KW-0808">Transferase</keyword>
<name>M2T1Z3_COCSN</name>
<evidence type="ECO:0000256" key="3">
    <source>
        <dbReference type="ARBA" id="ARBA00038502"/>
    </source>
</evidence>
<dbReference type="OMA" id="DILYRTW"/>
<dbReference type="eggNOG" id="ENOG502RXXF">
    <property type="taxonomic scope" value="Eukaryota"/>
</dbReference>
<evidence type="ECO:0000313" key="5">
    <source>
        <dbReference type="EMBL" id="EMD68520.1"/>
    </source>
</evidence>
<sequence length="209" mass="23260">MQTSLQNSIASEGTAYPTPIVTTERLIIRPMYLPDAPSMSLHANDIHVSQYMTLAFPSPYTISSAETWINMNTVLPYQEAFVVCERSAPDVVIGGVGIKAGSDISAHTGEVGYWIAQAHWGKGYMTEVLQGFTRWVFENWDRNGQRLTRIWGGVFAGNFGSMRCFEKSGYAPEGVMKGHYQKNGKVLDRHLFGLTKPDWEKTMGEVSGK</sequence>
<reference evidence="6" key="2">
    <citation type="journal article" date="2013" name="PLoS Genet.">
        <title>Comparative genome structure, secondary metabolite, and effector coding capacity across Cochliobolus pathogens.</title>
        <authorList>
            <person name="Condon B.J."/>
            <person name="Leng Y."/>
            <person name="Wu D."/>
            <person name="Bushley K.E."/>
            <person name="Ohm R.A."/>
            <person name="Otillar R."/>
            <person name="Martin J."/>
            <person name="Schackwitz W."/>
            <person name="Grimwood J."/>
            <person name="MohdZainudin N."/>
            <person name="Xue C."/>
            <person name="Wang R."/>
            <person name="Manning V.A."/>
            <person name="Dhillon B."/>
            <person name="Tu Z.J."/>
            <person name="Steffenson B.J."/>
            <person name="Salamov A."/>
            <person name="Sun H."/>
            <person name="Lowry S."/>
            <person name="LaButti K."/>
            <person name="Han J."/>
            <person name="Copeland A."/>
            <person name="Lindquist E."/>
            <person name="Barry K."/>
            <person name="Schmutz J."/>
            <person name="Baker S.E."/>
            <person name="Ciuffetti L.M."/>
            <person name="Grigoriev I.V."/>
            <person name="Zhong S."/>
            <person name="Turgeon B.G."/>
        </authorList>
    </citation>
    <scope>NUCLEOTIDE SEQUENCE [LARGE SCALE GENOMIC DNA]</scope>
    <source>
        <strain evidence="6">ND90Pr / ATCC 201652</strain>
    </source>
</reference>
<dbReference type="HOGENOM" id="CLU_013985_3_4_1"/>
<protein>
    <recommendedName>
        <fullName evidence="4">N-acetyltransferase domain-containing protein</fullName>
    </recommendedName>
</protein>
<organism evidence="5 6">
    <name type="scientific">Cochliobolus sativus (strain ND90Pr / ATCC 201652)</name>
    <name type="common">Common root rot and spot blotch fungus</name>
    <name type="synonym">Bipolaris sorokiniana</name>
    <dbReference type="NCBI Taxonomy" id="665912"/>
    <lineage>
        <taxon>Eukaryota</taxon>
        <taxon>Fungi</taxon>
        <taxon>Dikarya</taxon>
        <taxon>Ascomycota</taxon>
        <taxon>Pezizomycotina</taxon>
        <taxon>Dothideomycetes</taxon>
        <taxon>Pleosporomycetidae</taxon>
        <taxon>Pleosporales</taxon>
        <taxon>Pleosporineae</taxon>
        <taxon>Pleosporaceae</taxon>
        <taxon>Bipolaris</taxon>
    </lineage>
</organism>
<feature type="domain" description="N-acetyltransferase" evidence="4">
    <location>
        <begin position="26"/>
        <end position="193"/>
    </location>
</feature>
<keyword evidence="6" id="KW-1185">Reference proteome</keyword>
<evidence type="ECO:0000313" key="6">
    <source>
        <dbReference type="Proteomes" id="UP000016934"/>
    </source>
</evidence>
<comment type="similarity">
    <text evidence="3">Belongs to the acetyltransferase family. RimJ subfamily.</text>
</comment>
<proteinExistence type="inferred from homology"/>
<dbReference type="PANTHER" id="PTHR43792:SF8">
    <property type="entry name" value="[RIBOSOMAL PROTEIN US5]-ALANINE N-ACETYLTRANSFERASE"/>
    <property type="match status" value="1"/>
</dbReference>
<dbReference type="SUPFAM" id="SSF55729">
    <property type="entry name" value="Acyl-CoA N-acyltransferases (Nat)"/>
    <property type="match status" value="1"/>
</dbReference>
<gene>
    <name evidence="5" type="ORF">COCSADRAFT_81125</name>
</gene>
<dbReference type="PANTHER" id="PTHR43792">
    <property type="entry name" value="GNAT FAMILY, PUTATIVE (AFU_ORTHOLOGUE AFUA_3G00765)-RELATED-RELATED"/>
    <property type="match status" value="1"/>
</dbReference>
<dbReference type="GO" id="GO:0016747">
    <property type="term" value="F:acyltransferase activity, transferring groups other than amino-acyl groups"/>
    <property type="evidence" value="ECO:0007669"/>
    <property type="project" value="InterPro"/>
</dbReference>
<dbReference type="KEGG" id="bsc:COCSADRAFT_81125"/>
<dbReference type="AlphaFoldDB" id="M2T1Z3"/>
<dbReference type="EMBL" id="KB445638">
    <property type="protein sequence ID" value="EMD68520.1"/>
    <property type="molecule type" value="Genomic_DNA"/>
</dbReference>
<evidence type="ECO:0000256" key="1">
    <source>
        <dbReference type="ARBA" id="ARBA00022679"/>
    </source>
</evidence>